<dbReference type="InterPro" id="IPR041561">
    <property type="entry name" value="PglD_N"/>
</dbReference>
<dbReference type="PANTHER" id="PTHR43300:SF7">
    <property type="entry name" value="UDP-N-ACETYLBACILLOSAMINE N-ACETYLTRANSFERASE"/>
    <property type="match status" value="1"/>
</dbReference>
<dbReference type="AlphaFoldDB" id="A0A081BXT7"/>
<reference evidence="6" key="1">
    <citation type="journal article" date="2015" name="PeerJ">
        <title>First genomic representation of candidate bacterial phylum KSB3 points to enhanced environmental sensing as a trigger of wastewater bulking.</title>
        <authorList>
            <person name="Sekiguchi Y."/>
            <person name="Ohashi A."/>
            <person name="Parks D.H."/>
            <person name="Yamauchi T."/>
            <person name="Tyson G.W."/>
            <person name="Hugenholtz P."/>
        </authorList>
    </citation>
    <scope>NUCLEOTIDE SEQUENCE [LARGE SCALE GENOMIC DNA]</scope>
</reference>
<feature type="active site" description="Proton acceptor" evidence="3">
    <location>
        <position position="138"/>
    </location>
</feature>
<dbReference type="Pfam" id="PF00132">
    <property type="entry name" value="Hexapep"/>
    <property type="match status" value="1"/>
</dbReference>
<dbReference type="Pfam" id="PF17836">
    <property type="entry name" value="PglD_N"/>
    <property type="match status" value="1"/>
</dbReference>
<dbReference type="SUPFAM" id="SSF51161">
    <property type="entry name" value="Trimeric LpxA-like enzymes"/>
    <property type="match status" value="1"/>
</dbReference>
<dbReference type="Gene3D" id="2.160.10.10">
    <property type="entry name" value="Hexapeptide repeat proteins"/>
    <property type="match status" value="1"/>
</dbReference>
<dbReference type="eggNOG" id="COG0110">
    <property type="taxonomic scope" value="Bacteria"/>
</dbReference>
<dbReference type="Proteomes" id="UP000030661">
    <property type="component" value="Unassembled WGS sequence"/>
</dbReference>
<sequence length="211" mass="22071">MKTQQETCYLFGASGHAKVVIDIIEREGRYVIGGLFDDNHILWGQEVFGYKVIGGLAALDGHEMKMIIAIGHNDIRHRVSRILSDRGVDFGRALHPSASVSRGVVIGHGTVVMASAVINADTTIGEHVIINTAASVDHDCAVGNLTHIAPGVRLCGGVTVGERTLIGAGAVIIPNIRIGSDVTVGAGATVINDVPDGVTVVGIPARMKKIT</sequence>
<dbReference type="PANTHER" id="PTHR43300">
    <property type="entry name" value="ACETYLTRANSFERASE"/>
    <property type="match status" value="1"/>
</dbReference>
<dbReference type="InterPro" id="IPR018357">
    <property type="entry name" value="Hexapep_transf_CS"/>
</dbReference>
<dbReference type="HOGENOM" id="CLU_081811_2_0_0"/>
<accession>A0A081BXT7</accession>
<feature type="binding site" evidence="4">
    <location>
        <position position="71"/>
    </location>
    <ligand>
        <name>substrate</name>
    </ligand>
</feature>
<evidence type="ECO:0000259" key="5">
    <source>
        <dbReference type="Pfam" id="PF17836"/>
    </source>
</evidence>
<feature type="domain" description="PglD N-terminal" evidence="5">
    <location>
        <begin position="9"/>
        <end position="81"/>
    </location>
</feature>
<name>A0A081BXT7_VECG1</name>
<proteinExistence type="predicted"/>
<dbReference type="CDD" id="cd03360">
    <property type="entry name" value="LbH_AT_putative"/>
    <property type="match status" value="1"/>
</dbReference>
<organism evidence="6">
    <name type="scientific">Vecturithrix granuli</name>
    <dbReference type="NCBI Taxonomy" id="1499967"/>
    <lineage>
        <taxon>Bacteria</taxon>
        <taxon>Candidatus Moduliflexota</taxon>
        <taxon>Candidatus Vecturitrichia</taxon>
        <taxon>Candidatus Vecturitrichales</taxon>
        <taxon>Candidatus Vecturitrichaceae</taxon>
        <taxon>Candidatus Vecturithrix</taxon>
    </lineage>
</organism>
<dbReference type="GO" id="GO:0016740">
    <property type="term" value="F:transferase activity"/>
    <property type="evidence" value="ECO:0007669"/>
    <property type="project" value="UniProtKB-KW"/>
</dbReference>
<feature type="binding site" evidence="4">
    <location>
        <begin position="14"/>
        <end position="16"/>
    </location>
    <ligand>
        <name>substrate</name>
    </ligand>
</feature>
<evidence type="ECO:0000313" key="7">
    <source>
        <dbReference type="Proteomes" id="UP000030661"/>
    </source>
</evidence>
<protein>
    <submittedName>
        <fullName evidence="6">Serine acetyltransferase-like protein</fullName>
    </submittedName>
</protein>
<keyword evidence="2" id="KW-0677">Repeat</keyword>
<dbReference type="NCBIfam" id="TIGR03570">
    <property type="entry name" value="NeuD_NnaD"/>
    <property type="match status" value="1"/>
</dbReference>
<feature type="site" description="Increases basicity of active site His" evidence="3">
    <location>
        <position position="139"/>
    </location>
</feature>
<evidence type="ECO:0000313" key="6">
    <source>
        <dbReference type="EMBL" id="GAK57142.1"/>
    </source>
</evidence>
<evidence type="ECO:0000256" key="2">
    <source>
        <dbReference type="ARBA" id="ARBA00022737"/>
    </source>
</evidence>
<dbReference type="InterPro" id="IPR001451">
    <property type="entry name" value="Hexapep"/>
</dbReference>
<dbReference type="InterPro" id="IPR020019">
    <property type="entry name" value="AcTrfase_PglD-like"/>
</dbReference>
<evidence type="ECO:0000256" key="1">
    <source>
        <dbReference type="ARBA" id="ARBA00022679"/>
    </source>
</evidence>
<dbReference type="Gene3D" id="3.40.50.20">
    <property type="match status" value="1"/>
</dbReference>
<dbReference type="PROSITE" id="PS00101">
    <property type="entry name" value="HEXAPEP_TRANSFERASES"/>
    <property type="match status" value="1"/>
</dbReference>
<dbReference type="STRING" id="1499967.U27_04107"/>
<dbReference type="InterPro" id="IPR011004">
    <property type="entry name" value="Trimer_LpxA-like_sf"/>
</dbReference>
<dbReference type="InterPro" id="IPR050179">
    <property type="entry name" value="Trans_hexapeptide_repeat"/>
</dbReference>
<keyword evidence="1 6" id="KW-0808">Transferase</keyword>
<gene>
    <name evidence="6" type="ORF">U27_04107</name>
</gene>
<feature type="binding site" evidence="4">
    <location>
        <position position="147"/>
    </location>
    <ligand>
        <name>acetyl-CoA</name>
        <dbReference type="ChEBI" id="CHEBI:57288"/>
    </ligand>
</feature>
<dbReference type="EMBL" id="DF820465">
    <property type="protein sequence ID" value="GAK57142.1"/>
    <property type="molecule type" value="Genomic_DNA"/>
</dbReference>
<evidence type="ECO:0000256" key="4">
    <source>
        <dbReference type="PIRSR" id="PIRSR620019-2"/>
    </source>
</evidence>
<keyword evidence="7" id="KW-1185">Reference proteome</keyword>
<evidence type="ECO:0000256" key="3">
    <source>
        <dbReference type="PIRSR" id="PIRSR620019-1"/>
    </source>
</evidence>